<dbReference type="GO" id="GO:0010629">
    <property type="term" value="P:negative regulation of gene expression"/>
    <property type="evidence" value="ECO:0007669"/>
    <property type="project" value="TreeGrafter"/>
</dbReference>
<evidence type="ECO:0000256" key="3">
    <source>
        <dbReference type="ARBA" id="ARBA00022679"/>
    </source>
</evidence>
<evidence type="ECO:0000256" key="2">
    <source>
        <dbReference type="ARBA" id="ARBA00022676"/>
    </source>
</evidence>
<dbReference type="Pfam" id="PF01661">
    <property type="entry name" value="Macro"/>
    <property type="match status" value="1"/>
</dbReference>
<keyword evidence="6" id="KW-0694">RNA-binding</keyword>
<dbReference type="GO" id="GO:0003714">
    <property type="term" value="F:transcription corepressor activity"/>
    <property type="evidence" value="ECO:0007669"/>
    <property type="project" value="TreeGrafter"/>
</dbReference>
<reference evidence="10 11" key="1">
    <citation type="journal article" date="2018" name="Sci. Rep.">
        <title>Comparative analysis of the Pocillopora damicornis genome highlights role of immune system in coral evolution.</title>
        <authorList>
            <person name="Cunning R."/>
            <person name="Bay R.A."/>
            <person name="Gillette P."/>
            <person name="Baker A.C."/>
            <person name="Traylor-Knowles N."/>
        </authorList>
    </citation>
    <scope>NUCLEOTIDE SEQUENCE [LARGE SCALE GENOMIC DNA]</scope>
    <source>
        <strain evidence="10">RSMAS</strain>
        <tissue evidence="10">Whole animal</tissue>
    </source>
</reference>
<dbReference type="AlphaFoldDB" id="A0A3M6U424"/>
<dbReference type="InterPro" id="IPR000504">
    <property type="entry name" value="RRM_dom"/>
</dbReference>
<proteinExistence type="predicted"/>
<protein>
    <recommendedName>
        <fullName evidence="12">Macro domain-containing protein</fullName>
    </recommendedName>
</protein>
<dbReference type="InterPro" id="IPR052056">
    <property type="entry name" value="Mono-ARTD/PARP"/>
</dbReference>
<dbReference type="GO" id="GO:1990404">
    <property type="term" value="F:NAD+-protein mono-ADP-ribosyltransferase activity"/>
    <property type="evidence" value="ECO:0007669"/>
    <property type="project" value="TreeGrafter"/>
</dbReference>
<dbReference type="SUPFAM" id="SSF54928">
    <property type="entry name" value="RNA-binding domain, RBD"/>
    <property type="match status" value="1"/>
</dbReference>
<dbReference type="CDD" id="cd12547">
    <property type="entry name" value="RRM1_2_PAR10"/>
    <property type="match status" value="1"/>
</dbReference>
<dbReference type="PANTHER" id="PTHR14453">
    <property type="entry name" value="PARP/ZINC FINGER CCCH TYPE DOMAIN CONTAINING PROTEIN"/>
    <property type="match status" value="1"/>
</dbReference>
<dbReference type="EMBL" id="RCHS01002293">
    <property type="protein sequence ID" value="RMX48319.1"/>
    <property type="molecule type" value="Genomic_DNA"/>
</dbReference>
<dbReference type="PANTHER" id="PTHR14453:SF102">
    <property type="entry name" value="PROTEIN MONO-ADP-RIBOSYLTRANSFERASE PARP14-LIKE"/>
    <property type="match status" value="1"/>
</dbReference>
<dbReference type="GO" id="GO:0005737">
    <property type="term" value="C:cytoplasm"/>
    <property type="evidence" value="ECO:0007669"/>
    <property type="project" value="TreeGrafter"/>
</dbReference>
<keyword evidence="4" id="KW-0520">NAD</keyword>
<dbReference type="Pfam" id="PF23085">
    <property type="entry name" value="RRM_PARP14_3"/>
    <property type="match status" value="3"/>
</dbReference>
<dbReference type="PROSITE" id="PS51154">
    <property type="entry name" value="MACRO"/>
    <property type="match status" value="1"/>
</dbReference>
<comment type="caution">
    <text evidence="10">The sequence shown here is derived from an EMBL/GenBank/DDBJ whole genome shotgun (WGS) entry which is preliminary data.</text>
</comment>
<dbReference type="GO" id="GO:0005634">
    <property type="term" value="C:nucleus"/>
    <property type="evidence" value="ECO:0007669"/>
    <property type="project" value="UniProtKB-SubCell"/>
</dbReference>
<dbReference type="Gene3D" id="3.40.220.10">
    <property type="entry name" value="Leucine Aminopeptidase, subunit E, domain 1"/>
    <property type="match status" value="1"/>
</dbReference>
<dbReference type="GO" id="GO:0070212">
    <property type="term" value="P:protein poly-ADP-ribosylation"/>
    <property type="evidence" value="ECO:0007669"/>
    <property type="project" value="TreeGrafter"/>
</dbReference>
<dbReference type="OrthoDB" id="6159649at2759"/>
<sequence>MKEVEEGRRKVKFHPDSEDEDNEYEQEQHNGQFEECKHLSASQKFEREQQGHPNEPPVLKHSTVQVKGMLPDTSRDLLVFYFENTRRSKGGPVSSIDMKPDLQICLITFKNSADAQRIVDNSPHIVSGLRLDVSFVDEREDELANNYENNNTMSDGSIAIIVSGISSPITNDSVRYYFENSRRSGGGAISDIFFAEDGDARITFYEVKDLQKLLHQSHFINGKVISVKKEPLKKKVSLDPIRVQVRGLNEKITEDCLLSYLEKYSGVEVKEVIKGCNNNAVAIFEAEPDFESLFSKVHGDNQGPEGSKLRLERIPVCSSILVDGLNENTCKDTIQLYFESNRRSGGDIVSHVERITKSSAVVHFEKASAVQSVIGKVVHKLDDKNLERKTLIDVSMDPDKQVVVIANSEKGTVPKQLWQERSGRLLSFFQADEVSERWRKAQPSTGTSTDLISPSEQNRVACIIGRVQGVLEEEWENGRMEEIIRVVEQDTELMRSIGKVTEDGVARVGLRLFEMSGTCQNLQSEHQYLKISFDVDGEMLLFEAPRDLPKDVQAKVLTFISRMIKKSIKLALNIINVSKKPSVSSYLQDLFKKKNIQAIFECGQSNSFNEIKIIGVDAYNTREAEITLLAVIQENSIRLTDENAQAVFGKVSNREGSLTCSKIIHTAGPKWDFTADKIRRDGTETIQEGVLKLAIKNSLIEAASLKSIAFPAVSSGVFGVPRDLCTKVILDAVVEFCQANPDSSCYKDTPTFTGFSDEMREPFSRENNFTGRVASGHPIATLQVRDSSQRPKGAPKSFASKEGIQITVKNGDLARERRSLRRNEPPLKSRNLGWKSRRRSRWRWRSAKKLVNDCKTNVIRRKLCLKAKQTGGLKCQVVMFAIYADWDNGKGRQVAP</sequence>
<feature type="domain" description="Macro" evidence="9">
    <location>
        <begin position="598"/>
        <end position="771"/>
    </location>
</feature>
<comment type="subcellular location">
    <subcellularLocation>
        <location evidence="1">Nucleus</location>
    </subcellularLocation>
</comment>
<evidence type="ECO:0000256" key="6">
    <source>
        <dbReference type="PROSITE-ProRule" id="PRU00176"/>
    </source>
</evidence>
<keyword evidence="3" id="KW-0808">Transferase</keyword>
<dbReference type="SUPFAM" id="SSF52949">
    <property type="entry name" value="Macro domain-like"/>
    <property type="match status" value="1"/>
</dbReference>
<dbReference type="PROSITE" id="PS50102">
    <property type="entry name" value="RRM"/>
    <property type="match status" value="2"/>
</dbReference>
<evidence type="ECO:0000259" key="8">
    <source>
        <dbReference type="PROSITE" id="PS50102"/>
    </source>
</evidence>
<feature type="domain" description="RRM" evidence="8">
    <location>
        <begin position="62"/>
        <end position="138"/>
    </location>
</feature>
<feature type="compositionally biased region" description="Basic and acidic residues" evidence="7">
    <location>
        <begin position="26"/>
        <end position="50"/>
    </location>
</feature>
<evidence type="ECO:0000256" key="5">
    <source>
        <dbReference type="ARBA" id="ARBA00023242"/>
    </source>
</evidence>
<feature type="domain" description="RRM" evidence="8">
    <location>
        <begin position="158"/>
        <end position="239"/>
    </location>
</feature>
<dbReference type="InterPro" id="IPR002589">
    <property type="entry name" value="Macro_dom"/>
</dbReference>
<accession>A0A3M6U424</accession>
<feature type="compositionally biased region" description="Basic and acidic residues" evidence="7">
    <location>
        <begin position="1"/>
        <end position="16"/>
    </location>
</feature>
<organism evidence="10 11">
    <name type="scientific">Pocillopora damicornis</name>
    <name type="common">Cauliflower coral</name>
    <name type="synonym">Millepora damicornis</name>
    <dbReference type="NCBI Taxonomy" id="46731"/>
    <lineage>
        <taxon>Eukaryota</taxon>
        <taxon>Metazoa</taxon>
        <taxon>Cnidaria</taxon>
        <taxon>Anthozoa</taxon>
        <taxon>Hexacorallia</taxon>
        <taxon>Scleractinia</taxon>
        <taxon>Astrocoeniina</taxon>
        <taxon>Pocilloporidae</taxon>
        <taxon>Pocillopora</taxon>
    </lineage>
</organism>
<evidence type="ECO:0000313" key="11">
    <source>
        <dbReference type="Proteomes" id="UP000275408"/>
    </source>
</evidence>
<name>A0A3M6U424_POCDA</name>
<keyword evidence="2" id="KW-0328">Glycosyltransferase</keyword>
<keyword evidence="11" id="KW-1185">Reference proteome</keyword>
<feature type="region of interest" description="Disordered" evidence="7">
    <location>
        <begin position="1"/>
        <end position="61"/>
    </location>
</feature>
<dbReference type="InterPro" id="IPR043472">
    <property type="entry name" value="Macro_dom-like"/>
</dbReference>
<dbReference type="InterPro" id="IPR034464">
    <property type="entry name" value="PAR10_RRM1_2"/>
</dbReference>
<evidence type="ECO:0000256" key="1">
    <source>
        <dbReference type="ARBA" id="ARBA00004123"/>
    </source>
</evidence>
<dbReference type="Gene3D" id="3.30.70.330">
    <property type="match status" value="3"/>
</dbReference>
<evidence type="ECO:0008006" key="12">
    <source>
        <dbReference type="Google" id="ProtNLM"/>
    </source>
</evidence>
<dbReference type="InterPro" id="IPR012677">
    <property type="entry name" value="Nucleotide-bd_a/b_plait_sf"/>
</dbReference>
<evidence type="ECO:0000313" key="10">
    <source>
        <dbReference type="EMBL" id="RMX48319.1"/>
    </source>
</evidence>
<dbReference type="GO" id="GO:0003950">
    <property type="term" value="F:NAD+ poly-ADP-ribosyltransferase activity"/>
    <property type="evidence" value="ECO:0007669"/>
    <property type="project" value="TreeGrafter"/>
</dbReference>
<evidence type="ECO:0000256" key="7">
    <source>
        <dbReference type="SAM" id="MobiDB-lite"/>
    </source>
</evidence>
<dbReference type="GO" id="GO:0003723">
    <property type="term" value="F:RNA binding"/>
    <property type="evidence" value="ECO:0007669"/>
    <property type="project" value="UniProtKB-UniRule"/>
</dbReference>
<evidence type="ECO:0000256" key="4">
    <source>
        <dbReference type="ARBA" id="ARBA00023027"/>
    </source>
</evidence>
<keyword evidence="5" id="KW-0539">Nucleus</keyword>
<gene>
    <name evidence="10" type="ORF">pdam_00011095</name>
</gene>
<evidence type="ECO:0000259" key="9">
    <source>
        <dbReference type="PROSITE" id="PS51154"/>
    </source>
</evidence>
<dbReference type="Proteomes" id="UP000275408">
    <property type="component" value="Unassembled WGS sequence"/>
</dbReference>
<dbReference type="InterPro" id="IPR035979">
    <property type="entry name" value="RBD_domain_sf"/>
</dbReference>
<dbReference type="SMART" id="SM00360">
    <property type="entry name" value="RRM"/>
    <property type="match status" value="3"/>
</dbReference>